<dbReference type="InterPro" id="IPR015943">
    <property type="entry name" value="WD40/YVTN_repeat-like_dom_sf"/>
</dbReference>
<dbReference type="PANTHER" id="PTHR10644">
    <property type="entry name" value="DNA REPAIR/RNA PROCESSING CPSF FAMILY"/>
    <property type="match status" value="1"/>
</dbReference>
<protein>
    <recommendedName>
        <fullName evidence="2">RSE1/DDB1/CPSF1 first beta-propeller domain-containing protein</fullName>
    </recommendedName>
</protein>
<dbReference type="EMBL" id="ML993983">
    <property type="protein sequence ID" value="KAF2201275.1"/>
    <property type="molecule type" value="Genomic_DNA"/>
</dbReference>
<feature type="domain" description="RSE1/DDB1/CPSF1 first beta-propeller" evidence="2">
    <location>
        <begin position="61"/>
        <end position="397"/>
    </location>
</feature>
<accession>A0A9P4MYW1</accession>
<feature type="region of interest" description="Disordered" evidence="1">
    <location>
        <begin position="1175"/>
        <end position="1205"/>
    </location>
</feature>
<proteinExistence type="predicted"/>
<feature type="compositionally biased region" description="Polar residues" evidence="1">
    <location>
        <begin position="1187"/>
        <end position="1205"/>
    </location>
</feature>
<dbReference type="OrthoDB" id="20774at2759"/>
<feature type="compositionally biased region" description="Low complexity" evidence="1">
    <location>
        <begin position="1272"/>
        <end position="1281"/>
    </location>
</feature>
<evidence type="ECO:0000256" key="1">
    <source>
        <dbReference type="SAM" id="MobiDB-lite"/>
    </source>
</evidence>
<organism evidence="3 4">
    <name type="scientific">Delitschia confertaspora ATCC 74209</name>
    <dbReference type="NCBI Taxonomy" id="1513339"/>
    <lineage>
        <taxon>Eukaryota</taxon>
        <taxon>Fungi</taxon>
        <taxon>Dikarya</taxon>
        <taxon>Ascomycota</taxon>
        <taxon>Pezizomycotina</taxon>
        <taxon>Dothideomycetes</taxon>
        <taxon>Pleosporomycetidae</taxon>
        <taxon>Pleosporales</taxon>
        <taxon>Delitschiaceae</taxon>
        <taxon>Delitschia</taxon>
    </lineage>
</organism>
<keyword evidence="4" id="KW-1185">Reference proteome</keyword>
<comment type="caution">
    <text evidence="3">The sequence shown here is derived from an EMBL/GenBank/DDBJ whole genome shotgun (WGS) entry which is preliminary data.</text>
</comment>
<feature type="region of interest" description="Disordered" evidence="1">
    <location>
        <begin position="1333"/>
        <end position="1362"/>
    </location>
</feature>
<dbReference type="Gene3D" id="2.130.10.10">
    <property type="entry name" value="YVTN repeat-like/Quinoprotein amine dehydrogenase"/>
    <property type="match status" value="2"/>
</dbReference>
<feature type="compositionally biased region" description="Basic and acidic residues" evidence="1">
    <location>
        <begin position="1175"/>
        <end position="1184"/>
    </location>
</feature>
<evidence type="ECO:0000313" key="3">
    <source>
        <dbReference type="EMBL" id="KAF2201275.1"/>
    </source>
</evidence>
<reference evidence="3" key="1">
    <citation type="journal article" date="2020" name="Stud. Mycol.">
        <title>101 Dothideomycetes genomes: a test case for predicting lifestyles and emergence of pathogens.</title>
        <authorList>
            <person name="Haridas S."/>
            <person name="Albert R."/>
            <person name="Binder M."/>
            <person name="Bloem J."/>
            <person name="Labutti K."/>
            <person name="Salamov A."/>
            <person name="Andreopoulos B."/>
            <person name="Baker S."/>
            <person name="Barry K."/>
            <person name="Bills G."/>
            <person name="Bluhm B."/>
            <person name="Cannon C."/>
            <person name="Castanera R."/>
            <person name="Culley D."/>
            <person name="Daum C."/>
            <person name="Ezra D."/>
            <person name="Gonzalez J."/>
            <person name="Henrissat B."/>
            <person name="Kuo A."/>
            <person name="Liang C."/>
            <person name="Lipzen A."/>
            <person name="Lutzoni F."/>
            <person name="Magnuson J."/>
            <person name="Mondo S."/>
            <person name="Nolan M."/>
            <person name="Ohm R."/>
            <person name="Pangilinan J."/>
            <person name="Park H.-J."/>
            <person name="Ramirez L."/>
            <person name="Alfaro M."/>
            <person name="Sun H."/>
            <person name="Tritt A."/>
            <person name="Yoshinaga Y."/>
            <person name="Zwiers L.-H."/>
            <person name="Turgeon B."/>
            <person name="Goodwin S."/>
            <person name="Spatafora J."/>
            <person name="Crous P."/>
            <person name="Grigoriev I."/>
        </authorList>
    </citation>
    <scope>NUCLEOTIDE SEQUENCE</scope>
    <source>
        <strain evidence="3">ATCC 74209</strain>
    </source>
</reference>
<name>A0A9P4MYW1_9PLEO</name>
<evidence type="ECO:0000313" key="4">
    <source>
        <dbReference type="Proteomes" id="UP000799536"/>
    </source>
</evidence>
<dbReference type="InterPro" id="IPR018846">
    <property type="entry name" value="Beta-prop_RSE1/DDB1/CPSF1_1st"/>
</dbReference>
<feature type="region of interest" description="Disordered" evidence="1">
    <location>
        <begin position="1251"/>
        <end position="1281"/>
    </location>
</feature>
<dbReference type="Proteomes" id="UP000799536">
    <property type="component" value="Unassembled WGS sequence"/>
</dbReference>
<gene>
    <name evidence="3" type="ORF">GQ43DRAFT_41412</name>
</gene>
<sequence length="1471" mass="163210">MEVQTTHFINGEWTTRTASLQEILAYQQQQQATPKQVSGFKNQFEIPQLGVLSRTVLPSPVIKFILPARIRHRRENDVVFVGEDCVQIKSIREYGHLHHVATKSDFAGHIIAARVFGESREEEAEFVTIKQEDGHAKATLPPQVLLLTLSTGVLMFLWADSGETGTIQFHQRTIPLPRAHSSLTIQGRHLAVDPYRRAIAVAGYEGFILYRTKSMSEWREEICSGQNTTPIVDERGFRFEGSIMRMEFLFPTPGPDGDNHVILLFAISHRNKTKLSCYDWDNRNGLRSANARAERVVVAHEDQNPVLLIPLKRGPDFLLVSRRGEISDYRNILSGIPTKHRVTLDHEENLVHPGNSKRKPVFVQWARMRRNKGFSKEVFYIAREDGIVIYVQVSTNAHTSNAGYFNCSLGTAFASLDVFHEPDKEHPAFEQLAAAEALSNADVLIGMGPDSDGQLNKVGDWMTDWKSGKQFGSFDFIESIPNWAPASDAIVSQLSGLNTGHERQRGAILVASGREPYGSISELRRGLNALVHRFVDLPHLTGGVTGTWILDYGTDEDGSSVRVYVILLVCLPPRSFVFRLSGSPGGDFDDIEELDGSAGSEDGIERSHETLVACSSGEGVSIQVTREAILLLVRSDESLSCVDKCSFPASSAVFAAAVRAGCPFVVAAFRQDSGVKLRSVPIQPTGEGKFSFGAHEDIPLPADVTCLELIAINGTWYLLMGTITSLILLFTIDEDGLLLVLKESLGELSTTSLLTVCESAALLDGPYGPVIVCGMRNGELWSFNIDDTPKSGSSDDDITIASKRFVRMGTTAAHVTRSQIDSTTAFVACGSDLCRIQCSRNDPAGLEIDSVWFTDRNMPGYQQSSVSALAQLPRMNDASRNLSGYLFSILGTKLLIAQFDFDVRWSANGGDVPSPRALGKVVPRKLHIGVTPTKLLYSASLRTMVVATKQAKEERGPPLGCRTIPWSLKFLMLDDETIENDSKLEDEDMLRNHLVAAEVKLQPYETVHCIQEWTYTLEKKKYAFIIIGTGIEGSQTGRQLFVKYRVSKTGERQATLVKEKIFPQPIYSMAFFGEHKLAFVSGKTLYLDEFSFEKRRWEKRGTTILRSFGIHITACAPFIYVSMSTNSHICLKVVPDPEPADANKVKFLTIFTDSVARELTSHLVIELPQTEKQLAESRAAESRKRSNSVISTSSQPASTQQKPTPSTLVIVADKRCSVAALLHPPIRTFQSSAPTVFEASLSRSITRLHRGNIRPPWRRPTPVNPSASNATSSRPSLYSSRSATEPMFSGVLVDDIIGTSTDGSVFSLSILEPPAFKLLKVIENLIRMKKERRESHHIPTYSDDEDEYSSSEEEEEEDKKTGDYMEDVEFDTSAENPVPLITSRDVEPRVEDWGPGKARLWSVDGDLVMGWLEKNERLGILVGEGTKGEVVRLVVGFCREVLRDEGVEMEVEERVLGRAEEWVRGVMMPLL</sequence>
<dbReference type="Pfam" id="PF10433">
    <property type="entry name" value="Beta-prop_RSE1_1st"/>
    <property type="match status" value="1"/>
</dbReference>
<dbReference type="InterPro" id="IPR050358">
    <property type="entry name" value="RSE1/DDB1/CFT1"/>
</dbReference>
<evidence type="ECO:0000259" key="2">
    <source>
        <dbReference type="Pfam" id="PF10433"/>
    </source>
</evidence>
<feature type="compositionally biased region" description="Acidic residues" evidence="1">
    <location>
        <begin position="1342"/>
        <end position="1357"/>
    </location>
</feature>